<keyword evidence="6" id="KW-1185">Reference proteome</keyword>
<accession>A0AAN6VCF2</accession>
<feature type="region of interest" description="Disordered" evidence="4">
    <location>
        <begin position="1"/>
        <end position="39"/>
    </location>
</feature>
<dbReference type="InterPro" id="IPR015943">
    <property type="entry name" value="WD40/YVTN_repeat-like_dom_sf"/>
</dbReference>
<sequence length="124" mass="13051">MKPLPHRLVSTPGAIANSSKNPIAVHAEKPKSTGGVKDPRLLASGSDDETVKIWDPATGQCVSTLKGHASDFSVWSVAWSHDATRLASGSGDKTVKIWDPGTGQCVSTLKGHASNVRSLAWSHL</sequence>
<keyword evidence="1 3" id="KW-0853">WD repeat</keyword>
<dbReference type="Proteomes" id="UP001302745">
    <property type="component" value="Unassembled WGS sequence"/>
</dbReference>
<evidence type="ECO:0000256" key="1">
    <source>
        <dbReference type="ARBA" id="ARBA00022574"/>
    </source>
</evidence>
<dbReference type="InterPro" id="IPR001680">
    <property type="entry name" value="WD40_rpt"/>
</dbReference>
<dbReference type="PROSITE" id="PS50294">
    <property type="entry name" value="WD_REPEATS_REGION"/>
    <property type="match status" value="1"/>
</dbReference>
<name>A0AAN6VCF2_9PEZI</name>
<dbReference type="SMART" id="SM00320">
    <property type="entry name" value="WD40"/>
    <property type="match status" value="2"/>
</dbReference>
<feature type="repeat" description="WD" evidence="3">
    <location>
        <begin position="74"/>
        <end position="108"/>
    </location>
</feature>
<evidence type="ECO:0000256" key="3">
    <source>
        <dbReference type="PROSITE-ProRule" id="PRU00221"/>
    </source>
</evidence>
<organism evidence="5 6">
    <name type="scientific">Chaetomidium leptoderma</name>
    <dbReference type="NCBI Taxonomy" id="669021"/>
    <lineage>
        <taxon>Eukaryota</taxon>
        <taxon>Fungi</taxon>
        <taxon>Dikarya</taxon>
        <taxon>Ascomycota</taxon>
        <taxon>Pezizomycotina</taxon>
        <taxon>Sordariomycetes</taxon>
        <taxon>Sordariomycetidae</taxon>
        <taxon>Sordariales</taxon>
        <taxon>Chaetomiaceae</taxon>
        <taxon>Chaetomidium</taxon>
    </lineage>
</organism>
<dbReference type="EMBL" id="MU857244">
    <property type="protein sequence ID" value="KAK4148862.1"/>
    <property type="molecule type" value="Genomic_DNA"/>
</dbReference>
<evidence type="ECO:0000256" key="2">
    <source>
        <dbReference type="ARBA" id="ARBA00022737"/>
    </source>
</evidence>
<dbReference type="Gene3D" id="2.130.10.10">
    <property type="entry name" value="YVTN repeat-like/Quinoprotein amine dehydrogenase"/>
    <property type="match status" value="1"/>
</dbReference>
<comment type="caution">
    <text evidence="5">The sequence shown here is derived from an EMBL/GenBank/DDBJ whole genome shotgun (WGS) entry which is preliminary data.</text>
</comment>
<evidence type="ECO:0000313" key="6">
    <source>
        <dbReference type="Proteomes" id="UP001302745"/>
    </source>
</evidence>
<proteinExistence type="predicted"/>
<reference evidence="5" key="1">
    <citation type="journal article" date="2023" name="Mol. Phylogenet. Evol.">
        <title>Genome-scale phylogeny and comparative genomics of the fungal order Sordariales.</title>
        <authorList>
            <person name="Hensen N."/>
            <person name="Bonometti L."/>
            <person name="Westerberg I."/>
            <person name="Brannstrom I.O."/>
            <person name="Guillou S."/>
            <person name="Cros-Aarteil S."/>
            <person name="Calhoun S."/>
            <person name="Haridas S."/>
            <person name="Kuo A."/>
            <person name="Mondo S."/>
            <person name="Pangilinan J."/>
            <person name="Riley R."/>
            <person name="LaButti K."/>
            <person name="Andreopoulos B."/>
            <person name="Lipzen A."/>
            <person name="Chen C."/>
            <person name="Yan M."/>
            <person name="Daum C."/>
            <person name="Ng V."/>
            <person name="Clum A."/>
            <person name="Steindorff A."/>
            <person name="Ohm R.A."/>
            <person name="Martin F."/>
            <person name="Silar P."/>
            <person name="Natvig D.O."/>
            <person name="Lalanne C."/>
            <person name="Gautier V."/>
            <person name="Ament-Velasquez S.L."/>
            <person name="Kruys A."/>
            <person name="Hutchinson M.I."/>
            <person name="Powell A.J."/>
            <person name="Barry K."/>
            <person name="Miller A.N."/>
            <person name="Grigoriev I.V."/>
            <person name="Debuchy R."/>
            <person name="Gladieux P."/>
            <person name="Hiltunen Thoren M."/>
            <person name="Johannesson H."/>
        </authorList>
    </citation>
    <scope>NUCLEOTIDE SEQUENCE</scope>
    <source>
        <strain evidence="5">CBS 538.74</strain>
    </source>
</reference>
<dbReference type="PRINTS" id="PR00320">
    <property type="entry name" value="GPROTEINBRPT"/>
</dbReference>
<dbReference type="SUPFAM" id="SSF50978">
    <property type="entry name" value="WD40 repeat-like"/>
    <property type="match status" value="1"/>
</dbReference>
<evidence type="ECO:0000256" key="4">
    <source>
        <dbReference type="SAM" id="MobiDB-lite"/>
    </source>
</evidence>
<dbReference type="PANTHER" id="PTHR19848">
    <property type="entry name" value="WD40 REPEAT PROTEIN"/>
    <property type="match status" value="1"/>
</dbReference>
<evidence type="ECO:0000313" key="5">
    <source>
        <dbReference type="EMBL" id="KAK4148862.1"/>
    </source>
</evidence>
<keyword evidence="2" id="KW-0677">Repeat</keyword>
<dbReference type="Pfam" id="PF00400">
    <property type="entry name" value="WD40"/>
    <property type="match status" value="3"/>
</dbReference>
<dbReference type="InterPro" id="IPR036322">
    <property type="entry name" value="WD40_repeat_dom_sf"/>
</dbReference>
<dbReference type="AlphaFoldDB" id="A0AAN6VCF2"/>
<dbReference type="InterPro" id="IPR020472">
    <property type="entry name" value="WD40_PAC1"/>
</dbReference>
<reference evidence="5" key="2">
    <citation type="submission" date="2023-05" db="EMBL/GenBank/DDBJ databases">
        <authorList>
            <consortium name="Lawrence Berkeley National Laboratory"/>
            <person name="Steindorff A."/>
            <person name="Hensen N."/>
            <person name="Bonometti L."/>
            <person name="Westerberg I."/>
            <person name="Brannstrom I.O."/>
            <person name="Guillou S."/>
            <person name="Cros-Aarteil S."/>
            <person name="Calhoun S."/>
            <person name="Haridas S."/>
            <person name="Kuo A."/>
            <person name="Mondo S."/>
            <person name="Pangilinan J."/>
            <person name="Riley R."/>
            <person name="Labutti K."/>
            <person name="Andreopoulos B."/>
            <person name="Lipzen A."/>
            <person name="Chen C."/>
            <person name="Yanf M."/>
            <person name="Daum C."/>
            <person name="Ng V."/>
            <person name="Clum A."/>
            <person name="Ohm R."/>
            <person name="Martin F."/>
            <person name="Silar P."/>
            <person name="Natvig D."/>
            <person name="Lalanne C."/>
            <person name="Gautier V."/>
            <person name="Ament-Velasquez S.L."/>
            <person name="Kruys A."/>
            <person name="Hutchinson M.I."/>
            <person name="Powell A.J."/>
            <person name="Barry K."/>
            <person name="Miller A.N."/>
            <person name="Grigoriev I.V."/>
            <person name="Debuchy R."/>
            <person name="Gladieux P."/>
            <person name="Thoren M.H."/>
            <person name="Johannesson H."/>
        </authorList>
    </citation>
    <scope>NUCLEOTIDE SEQUENCE</scope>
    <source>
        <strain evidence="5">CBS 538.74</strain>
    </source>
</reference>
<protein>
    <submittedName>
        <fullName evidence="5">WD40-repeat-containing domain protein</fullName>
    </submittedName>
</protein>
<dbReference type="PANTHER" id="PTHR19848:SF8">
    <property type="entry name" value="F-BOX AND WD REPEAT DOMAIN CONTAINING 7"/>
    <property type="match status" value="1"/>
</dbReference>
<feature type="repeat" description="WD" evidence="3">
    <location>
        <begin position="38"/>
        <end position="64"/>
    </location>
</feature>
<gene>
    <name evidence="5" type="ORF">C8A00DRAFT_19377</name>
</gene>
<dbReference type="PROSITE" id="PS50082">
    <property type="entry name" value="WD_REPEATS_2"/>
    <property type="match status" value="2"/>
</dbReference>